<evidence type="ECO:0000313" key="2">
    <source>
        <dbReference type="Proteomes" id="UP001151760"/>
    </source>
</evidence>
<proteinExistence type="predicted"/>
<keyword evidence="2" id="KW-1185">Reference proteome</keyword>
<reference evidence="1" key="1">
    <citation type="journal article" date="2022" name="Int. J. Mol. Sci.">
        <title>Draft Genome of Tanacetum Coccineum: Genomic Comparison of Closely Related Tanacetum-Family Plants.</title>
        <authorList>
            <person name="Yamashiro T."/>
            <person name="Shiraishi A."/>
            <person name="Nakayama K."/>
            <person name="Satake H."/>
        </authorList>
    </citation>
    <scope>NUCLEOTIDE SEQUENCE</scope>
</reference>
<accession>A0ABQ4X280</accession>
<gene>
    <name evidence="1" type="ORF">Tco_0654026</name>
</gene>
<name>A0ABQ4X280_9ASTR</name>
<organism evidence="1 2">
    <name type="scientific">Tanacetum coccineum</name>
    <dbReference type="NCBI Taxonomy" id="301880"/>
    <lineage>
        <taxon>Eukaryota</taxon>
        <taxon>Viridiplantae</taxon>
        <taxon>Streptophyta</taxon>
        <taxon>Embryophyta</taxon>
        <taxon>Tracheophyta</taxon>
        <taxon>Spermatophyta</taxon>
        <taxon>Magnoliopsida</taxon>
        <taxon>eudicotyledons</taxon>
        <taxon>Gunneridae</taxon>
        <taxon>Pentapetalae</taxon>
        <taxon>asterids</taxon>
        <taxon>campanulids</taxon>
        <taxon>Asterales</taxon>
        <taxon>Asteraceae</taxon>
        <taxon>Asteroideae</taxon>
        <taxon>Anthemideae</taxon>
        <taxon>Anthemidinae</taxon>
        <taxon>Tanacetum</taxon>
    </lineage>
</organism>
<protein>
    <submittedName>
        <fullName evidence="1">Uncharacterized protein</fullName>
    </submittedName>
</protein>
<comment type="caution">
    <text evidence="1">The sequence shown here is derived from an EMBL/GenBank/DDBJ whole genome shotgun (WGS) entry which is preliminary data.</text>
</comment>
<reference evidence="1" key="2">
    <citation type="submission" date="2022-01" db="EMBL/GenBank/DDBJ databases">
        <authorList>
            <person name="Yamashiro T."/>
            <person name="Shiraishi A."/>
            <person name="Satake H."/>
            <person name="Nakayama K."/>
        </authorList>
    </citation>
    <scope>NUCLEOTIDE SEQUENCE</scope>
</reference>
<sequence length="182" mass="20742">MRKPSLCCRHIRAIRILIAIAAYYVMRIRQMDVKLPSSRDIHNEEQASRQWNKRFDNEIKKFGFNQNADESCVYLKASGSNVTFLILCLYTAELKRMPKCSICSAVGSIMFAVRCTRPDVRSLPENNKFCYTDCGYLTMADDLKSQTGEADGVRKFISRLGVVPSLKKPYMYCDNTINGAIV</sequence>
<dbReference type="Proteomes" id="UP001151760">
    <property type="component" value="Unassembled WGS sequence"/>
</dbReference>
<dbReference type="EMBL" id="BQNB010009136">
    <property type="protein sequence ID" value="GJS59242.1"/>
    <property type="molecule type" value="Genomic_DNA"/>
</dbReference>
<evidence type="ECO:0000313" key="1">
    <source>
        <dbReference type="EMBL" id="GJS59242.1"/>
    </source>
</evidence>